<evidence type="ECO:0000256" key="11">
    <source>
        <dbReference type="ARBA" id="ARBA00023163"/>
    </source>
</evidence>
<keyword evidence="16" id="KW-1185">Reference proteome</keyword>
<feature type="compositionally biased region" description="Acidic residues" evidence="14">
    <location>
        <begin position="102"/>
        <end position="117"/>
    </location>
</feature>
<evidence type="ECO:0000313" key="15">
    <source>
        <dbReference type="EMBL" id="KAJ2892217.1"/>
    </source>
</evidence>
<evidence type="ECO:0000256" key="13">
    <source>
        <dbReference type="ARBA" id="ARBA00025393"/>
    </source>
</evidence>
<evidence type="ECO:0000256" key="6">
    <source>
        <dbReference type="ARBA" id="ARBA00022454"/>
    </source>
</evidence>
<evidence type="ECO:0000313" key="16">
    <source>
        <dbReference type="Proteomes" id="UP001201980"/>
    </source>
</evidence>
<sequence length="117" mass="12945">MLEPSTSSSCPSPVLKTTYKSPTNQSFATSQPMPPPSSTHSVQDKTAYLSSLRHAIFATQENVNKELTARMEEDKAREASEKNRTKKGAAVTNGKKRAYDEAKEEENYGEDDQGMKD</sequence>
<evidence type="ECO:0000256" key="4">
    <source>
        <dbReference type="ARBA" id="ARBA00011534"/>
    </source>
</evidence>
<feature type="region of interest" description="Disordered" evidence="14">
    <location>
        <begin position="1"/>
        <end position="46"/>
    </location>
</feature>
<dbReference type="Pfam" id="PF08738">
    <property type="entry name" value="Gon7"/>
    <property type="match status" value="1"/>
</dbReference>
<evidence type="ECO:0000256" key="10">
    <source>
        <dbReference type="ARBA" id="ARBA00023159"/>
    </source>
</evidence>
<feature type="compositionally biased region" description="Basic and acidic residues" evidence="14">
    <location>
        <begin position="68"/>
        <end position="83"/>
    </location>
</feature>
<feature type="compositionally biased region" description="Polar residues" evidence="14">
    <location>
        <begin position="18"/>
        <end position="31"/>
    </location>
</feature>
<evidence type="ECO:0000256" key="8">
    <source>
        <dbReference type="ARBA" id="ARBA00022895"/>
    </source>
</evidence>
<feature type="compositionally biased region" description="Polar residues" evidence="14">
    <location>
        <begin position="1"/>
        <end position="11"/>
    </location>
</feature>
<reference evidence="15" key="1">
    <citation type="submission" date="2022-07" db="EMBL/GenBank/DDBJ databases">
        <title>Draft genome sequence of Zalerion maritima ATCC 34329, a (micro)plastics degrading marine fungus.</title>
        <authorList>
            <person name="Paco A."/>
            <person name="Goncalves M.F.M."/>
            <person name="Rocha-Santos T.A.P."/>
            <person name="Alves A."/>
        </authorList>
    </citation>
    <scope>NUCLEOTIDE SEQUENCE</scope>
    <source>
        <strain evidence="15">ATCC 34329</strain>
    </source>
</reference>
<comment type="subcellular location">
    <subcellularLocation>
        <location evidence="2">Chromosome</location>
        <location evidence="2">Telomere</location>
    </subcellularLocation>
    <subcellularLocation>
        <location evidence="1">Nucleus</location>
    </subcellularLocation>
</comment>
<evidence type="ECO:0000256" key="2">
    <source>
        <dbReference type="ARBA" id="ARBA00004574"/>
    </source>
</evidence>
<dbReference type="GO" id="GO:0005634">
    <property type="term" value="C:nucleus"/>
    <property type="evidence" value="ECO:0007669"/>
    <property type="project" value="UniProtKB-SubCell"/>
</dbReference>
<dbReference type="GO" id="GO:0008033">
    <property type="term" value="P:tRNA processing"/>
    <property type="evidence" value="ECO:0007669"/>
    <property type="project" value="UniProtKB-KW"/>
</dbReference>
<feature type="region of interest" description="Disordered" evidence="14">
    <location>
        <begin position="68"/>
        <end position="117"/>
    </location>
</feature>
<accession>A0AAD5RG53</accession>
<evidence type="ECO:0000256" key="9">
    <source>
        <dbReference type="ARBA" id="ARBA00023015"/>
    </source>
</evidence>
<keyword evidence="10" id="KW-0010">Activator</keyword>
<dbReference type="Proteomes" id="UP001201980">
    <property type="component" value="Unassembled WGS sequence"/>
</dbReference>
<keyword evidence="12" id="KW-0539">Nucleus</keyword>
<organism evidence="15 16">
    <name type="scientific">Zalerion maritima</name>
    <dbReference type="NCBI Taxonomy" id="339359"/>
    <lineage>
        <taxon>Eukaryota</taxon>
        <taxon>Fungi</taxon>
        <taxon>Dikarya</taxon>
        <taxon>Ascomycota</taxon>
        <taxon>Pezizomycotina</taxon>
        <taxon>Sordariomycetes</taxon>
        <taxon>Lulworthiomycetidae</taxon>
        <taxon>Lulworthiales</taxon>
        <taxon>Lulworthiaceae</taxon>
        <taxon>Zalerion</taxon>
    </lineage>
</organism>
<keyword evidence="6" id="KW-0158">Chromosome</keyword>
<comment type="subunit">
    <text evidence="4">Component of the EKC/KEOPS complex composed of at least BUD32, CGI121, GON7, KAE1 and PCC1; the whole complex dimerizes.</text>
</comment>
<evidence type="ECO:0000256" key="14">
    <source>
        <dbReference type="SAM" id="MobiDB-lite"/>
    </source>
</evidence>
<comment type="similarity">
    <text evidence="3">Belongs to the GON7 family.</text>
</comment>
<evidence type="ECO:0000256" key="7">
    <source>
        <dbReference type="ARBA" id="ARBA00022694"/>
    </source>
</evidence>
<protein>
    <recommendedName>
        <fullName evidence="5">EKC/KEOPS complex subunit GON7</fullName>
    </recommendedName>
</protein>
<name>A0AAD5RG53_9PEZI</name>
<dbReference type="InterPro" id="IPR014849">
    <property type="entry name" value="EKC/KEOPS_Gon7"/>
</dbReference>
<evidence type="ECO:0000256" key="1">
    <source>
        <dbReference type="ARBA" id="ARBA00004123"/>
    </source>
</evidence>
<dbReference type="AlphaFoldDB" id="A0AAD5RG53"/>
<evidence type="ECO:0000256" key="12">
    <source>
        <dbReference type="ARBA" id="ARBA00023242"/>
    </source>
</evidence>
<gene>
    <name evidence="15" type="ORF">MKZ38_010127</name>
</gene>
<comment type="caution">
    <text evidence="15">The sequence shown here is derived from an EMBL/GenBank/DDBJ whole genome shotgun (WGS) entry which is preliminary data.</text>
</comment>
<keyword evidence="11" id="KW-0804">Transcription</keyword>
<proteinExistence type="inferred from homology"/>
<comment type="function">
    <text evidence="13">Component of the EKC/KEOPS complex that is required for the formation of a threonylcarbamoyl group on adenosine at position 37 (t(6)A37) in tRNAs that read codons beginning with adenine. The complex is probably involved in the transfer of the threonylcarbamoyl moiety of threonylcarbamoyl-AMP (TC-AMP) to the N6 group of A37. GON7 likely plays a supporting role to the catalytic subunit KAE1 in the complex. The EKC/KEOPS complex also promotes both telomere uncapping and telomere elongation. The complex is required for efficient recruitment of transcriptional coactivators.</text>
</comment>
<keyword evidence="7" id="KW-0819">tRNA processing</keyword>
<dbReference type="GO" id="GO:0000781">
    <property type="term" value="C:chromosome, telomeric region"/>
    <property type="evidence" value="ECO:0007669"/>
    <property type="project" value="UniProtKB-SubCell"/>
</dbReference>
<keyword evidence="8" id="KW-0779">Telomere</keyword>
<evidence type="ECO:0000256" key="3">
    <source>
        <dbReference type="ARBA" id="ARBA00008529"/>
    </source>
</evidence>
<keyword evidence="9" id="KW-0805">Transcription regulation</keyword>
<evidence type="ECO:0000256" key="5">
    <source>
        <dbReference type="ARBA" id="ARBA00019746"/>
    </source>
</evidence>
<dbReference type="EMBL" id="JAKWBI020000862">
    <property type="protein sequence ID" value="KAJ2892217.1"/>
    <property type="molecule type" value="Genomic_DNA"/>
</dbReference>